<dbReference type="SUPFAM" id="SSF56784">
    <property type="entry name" value="HAD-like"/>
    <property type="match status" value="1"/>
</dbReference>
<dbReference type="SFLD" id="SFLDS00003">
    <property type="entry name" value="Haloacid_Dehalogenase"/>
    <property type="match status" value="1"/>
</dbReference>
<organism evidence="1 2">
    <name type="scientific">Lachancea mirantina</name>
    <dbReference type="NCBI Taxonomy" id="1230905"/>
    <lineage>
        <taxon>Eukaryota</taxon>
        <taxon>Fungi</taxon>
        <taxon>Dikarya</taxon>
        <taxon>Ascomycota</taxon>
        <taxon>Saccharomycotina</taxon>
        <taxon>Saccharomycetes</taxon>
        <taxon>Saccharomycetales</taxon>
        <taxon>Saccharomycetaceae</taxon>
        <taxon>Lachancea</taxon>
    </lineage>
</organism>
<dbReference type="AlphaFoldDB" id="A0A1G4KCK3"/>
<proteinExistence type="predicted"/>
<dbReference type="Gene3D" id="3.40.50.1000">
    <property type="entry name" value="HAD superfamily/HAD-like"/>
    <property type="match status" value="1"/>
</dbReference>
<name>A0A1G4KCK3_9SACH</name>
<accession>A0A1G4KCK3</accession>
<evidence type="ECO:0000313" key="1">
    <source>
        <dbReference type="EMBL" id="SCV02137.1"/>
    </source>
</evidence>
<dbReference type="InterPro" id="IPR023214">
    <property type="entry name" value="HAD_sf"/>
</dbReference>
<dbReference type="EMBL" id="LT598469">
    <property type="protein sequence ID" value="SCV02137.1"/>
    <property type="molecule type" value="Genomic_DNA"/>
</dbReference>
<dbReference type="InterPro" id="IPR011949">
    <property type="entry name" value="HAD-SF_hydro_IA_REG-2-like"/>
</dbReference>
<sequence>MRFPRKIPADQVPSTVGLQLPKIITFDAYNTLYSTTLPVMEQYCLAGKKYGIDAKPEELTQRFPSVFKNLRIQHPNYGKNTGITANEWWTLLIQNVFKPHQVPPEMIEHILTVFEGFGAYSIYPDLLDLLRSIRKKSPDTVLGVISNTDPIMYKLLKNIGLNVYFDNNIYLSYDIDLSKPDVRLFDHVLKDIVKKRPNLLEAMTLQELRGHCWHIGDEKMNDMIGPCNAGWVGILLDRANKYHYFNEEFQHIERSEHDLYQDKIDNNYQVSYETSLKNTDVVQLAERQLVISNLKPIKSLLDRGNI</sequence>
<dbReference type="Pfam" id="PF00702">
    <property type="entry name" value="Hydrolase"/>
    <property type="match status" value="1"/>
</dbReference>
<dbReference type="PANTHER" id="PTHR46191">
    <property type="match status" value="1"/>
</dbReference>
<dbReference type="InterPro" id="IPR036412">
    <property type="entry name" value="HAD-like_sf"/>
</dbReference>
<evidence type="ECO:0000313" key="2">
    <source>
        <dbReference type="Proteomes" id="UP000191024"/>
    </source>
</evidence>
<gene>
    <name evidence="1" type="ORF">LAMI_0G16204G</name>
</gene>
<protein>
    <submittedName>
        <fullName evidence="1">LAMI_0G16204g1_1</fullName>
    </submittedName>
</protein>
<dbReference type="GO" id="GO:0005634">
    <property type="term" value="C:nucleus"/>
    <property type="evidence" value="ECO:0007669"/>
    <property type="project" value="TreeGrafter"/>
</dbReference>
<dbReference type="OrthoDB" id="444127at2759"/>
<dbReference type="PANTHER" id="PTHR46191:SF2">
    <property type="entry name" value="HALOACID DEHALOGENASE-LIKE HYDROLASE DOMAIN-CONTAINING PROTEIN 3"/>
    <property type="match status" value="1"/>
</dbReference>
<dbReference type="InterPro" id="IPR051828">
    <property type="entry name" value="HAD-like_hydrolase_domain"/>
</dbReference>
<dbReference type="InterPro" id="IPR044924">
    <property type="entry name" value="HAD-SF_hydro_IA_REG-2-like_cap"/>
</dbReference>
<dbReference type="Proteomes" id="UP000191024">
    <property type="component" value="Chromosome G"/>
</dbReference>
<dbReference type="NCBIfam" id="TIGR02252">
    <property type="entry name" value="DREG-2"/>
    <property type="match status" value="1"/>
</dbReference>
<keyword evidence="2" id="KW-1185">Reference proteome</keyword>
<dbReference type="Gene3D" id="1.10.150.720">
    <property type="entry name" value="Haloacid dehalogenase-like hydrolase"/>
    <property type="match status" value="1"/>
</dbReference>
<dbReference type="SFLD" id="SFLDG01129">
    <property type="entry name" value="C1.5:_HAD__Beta-PGM__Phosphata"/>
    <property type="match status" value="1"/>
</dbReference>
<dbReference type="STRING" id="1230905.A0A1G4KCK3"/>
<reference evidence="1 2" key="1">
    <citation type="submission" date="2016-03" db="EMBL/GenBank/DDBJ databases">
        <authorList>
            <person name="Devillers H."/>
        </authorList>
    </citation>
    <scope>NUCLEOTIDE SEQUENCE [LARGE SCALE GENOMIC DNA]</scope>
    <source>
        <strain evidence="1">CBS 11717</strain>
    </source>
</reference>